<protein>
    <submittedName>
        <fullName evidence="2">Secondary thiamine-phosphate synthase enzyme</fullName>
    </submittedName>
</protein>
<dbReference type="Pfam" id="PF01894">
    <property type="entry name" value="YjbQ"/>
    <property type="match status" value="1"/>
</dbReference>
<evidence type="ECO:0000256" key="1">
    <source>
        <dbReference type="ARBA" id="ARBA00005534"/>
    </source>
</evidence>
<keyword evidence="3" id="KW-1185">Reference proteome</keyword>
<reference evidence="2 3" key="1">
    <citation type="submission" date="2020-08" db="EMBL/GenBank/DDBJ databases">
        <title>Sequencing the genomes of 1000 actinobacteria strains.</title>
        <authorList>
            <person name="Klenk H.-P."/>
        </authorList>
    </citation>
    <scope>NUCLEOTIDE SEQUENCE [LARGE SCALE GENOMIC DNA]</scope>
    <source>
        <strain evidence="2 3">DSM 45507</strain>
    </source>
</reference>
<accession>A0A7W9GK11</accession>
<dbReference type="PANTHER" id="PTHR30615">
    <property type="entry name" value="UNCHARACTERIZED PROTEIN YJBQ-RELATED"/>
    <property type="match status" value="1"/>
</dbReference>
<dbReference type="AlphaFoldDB" id="A0A7W9GK11"/>
<dbReference type="NCBIfam" id="TIGR00149">
    <property type="entry name" value="TIGR00149_YjbQ"/>
    <property type="match status" value="1"/>
</dbReference>
<gene>
    <name evidence="2" type="ORF">HD596_011893</name>
</gene>
<name>A0A7W9GK11_9ACTN</name>
<evidence type="ECO:0000313" key="2">
    <source>
        <dbReference type="EMBL" id="MBB5785137.1"/>
    </source>
</evidence>
<dbReference type="EMBL" id="JACHMB010000001">
    <property type="protein sequence ID" value="MBB5785137.1"/>
    <property type="molecule type" value="Genomic_DNA"/>
</dbReference>
<organism evidence="2 3">
    <name type="scientific">Nonomuraea jabiensis</name>
    <dbReference type="NCBI Taxonomy" id="882448"/>
    <lineage>
        <taxon>Bacteria</taxon>
        <taxon>Bacillati</taxon>
        <taxon>Actinomycetota</taxon>
        <taxon>Actinomycetes</taxon>
        <taxon>Streptosporangiales</taxon>
        <taxon>Streptosporangiaceae</taxon>
        <taxon>Nonomuraea</taxon>
    </lineage>
</organism>
<dbReference type="InterPro" id="IPR001602">
    <property type="entry name" value="UPF0047_YjbQ-like"/>
</dbReference>
<dbReference type="Gene3D" id="2.60.120.460">
    <property type="entry name" value="YjbQ-like"/>
    <property type="match status" value="1"/>
</dbReference>
<comment type="similarity">
    <text evidence="1">Belongs to the UPF0047 family.</text>
</comment>
<dbReference type="RefSeq" id="WP_185077956.1">
    <property type="nucleotide sequence ID" value="NZ_JACHMB010000001.1"/>
</dbReference>
<proteinExistence type="inferred from homology"/>
<dbReference type="InterPro" id="IPR035917">
    <property type="entry name" value="YjbQ-like_sf"/>
</dbReference>
<comment type="caution">
    <text evidence="2">The sequence shown here is derived from an EMBL/GenBank/DDBJ whole genome shotgun (WGS) entry which is preliminary data.</text>
</comment>
<sequence length="135" mass="14662">MRSEIISVATGSRETVHDITAECADFVRTQGDDGLLHIFVPHATAGVALLELGSRSDDDLLAALRDLLPPDDRWRHAHGSPGHGRSHVMPALIPPYATVPVLGGRLALGTWQSIALVDLNVDNRQRQVRLSFLSD</sequence>
<dbReference type="Proteomes" id="UP000579153">
    <property type="component" value="Unassembled WGS sequence"/>
</dbReference>
<dbReference type="PANTHER" id="PTHR30615:SF8">
    <property type="entry name" value="UPF0047 PROTEIN C4A8.02C"/>
    <property type="match status" value="1"/>
</dbReference>
<dbReference type="PIRSF" id="PIRSF004681">
    <property type="entry name" value="UCP004681"/>
    <property type="match status" value="1"/>
</dbReference>
<dbReference type="SUPFAM" id="SSF111038">
    <property type="entry name" value="YjbQ-like"/>
    <property type="match status" value="1"/>
</dbReference>
<evidence type="ECO:0000313" key="3">
    <source>
        <dbReference type="Proteomes" id="UP000579153"/>
    </source>
</evidence>